<dbReference type="Gene3D" id="3.30.70.270">
    <property type="match status" value="1"/>
</dbReference>
<name>T0YXS7_9ZZZZ</name>
<accession>T0YXS7</accession>
<dbReference type="SUPFAM" id="SSF55073">
    <property type="entry name" value="Nucleotide cyclase"/>
    <property type="match status" value="1"/>
</dbReference>
<dbReference type="EMBL" id="AUZX01012764">
    <property type="protein sequence ID" value="EQD37868.1"/>
    <property type="molecule type" value="Genomic_DNA"/>
</dbReference>
<sequence>MGGDEFLLLLEGVNKLSELDFVLERLSRTIELPISWSHMQFTIQASFGVTIFPNDSGDVDALLHHADQAMYVHKRSDRKTRGPYVLYSSIEESSLG</sequence>
<dbReference type="NCBIfam" id="TIGR00254">
    <property type="entry name" value="GGDEF"/>
    <property type="match status" value="1"/>
</dbReference>
<gene>
    <name evidence="2" type="ORF">B1A_17348</name>
</gene>
<dbReference type="InterPro" id="IPR043128">
    <property type="entry name" value="Rev_trsase/Diguanyl_cyclase"/>
</dbReference>
<dbReference type="InterPro" id="IPR029787">
    <property type="entry name" value="Nucleotide_cyclase"/>
</dbReference>
<protein>
    <recommendedName>
        <fullName evidence="1">GGDEF domain-containing protein</fullName>
    </recommendedName>
</protein>
<dbReference type="InterPro" id="IPR052163">
    <property type="entry name" value="DGC-Regulatory_Protein"/>
</dbReference>
<dbReference type="AlphaFoldDB" id="T0YXS7"/>
<reference evidence="2" key="1">
    <citation type="submission" date="2013-08" db="EMBL/GenBank/DDBJ databases">
        <authorList>
            <person name="Mendez C."/>
            <person name="Richter M."/>
            <person name="Ferrer M."/>
            <person name="Sanchez J."/>
        </authorList>
    </citation>
    <scope>NUCLEOTIDE SEQUENCE</scope>
</reference>
<evidence type="ECO:0000259" key="1">
    <source>
        <dbReference type="PROSITE" id="PS50887"/>
    </source>
</evidence>
<organism evidence="2">
    <name type="scientific">mine drainage metagenome</name>
    <dbReference type="NCBI Taxonomy" id="410659"/>
    <lineage>
        <taxon>unclassified sequences</taxon>
        <taxon>metagenomes</taxon>
        <taxon>ecological metagenomes</taxon>
    </lineage>
</organism>
<dbReference type="PROSITE" id="PS50887">
    <property type="entry name" value="GGDEF"/>
    <property type="match status" value="1"/>
</dbReference>
<proteinExistence type="predicted"/>
<evidence type="ECO:0000313" key="2">
    <source>
        <dbReference type="EMBL" id="EQD37868.1"/>
    </source>
</evidence>
<dbReference type="Pfam" id="PF00990">
    <property type="entry name" value="GGDEF"/>
    <property type="match status" value="1"/>
</dbReference>
<dbReference type="InterPro" id="IPR000160">
    <property type="entry name" value="GGDEF_dom"/>
</dbReference>
<reference evidence="2" key="2">
    <citation type="journal article" date="2014" name="ISME J.">
        <title>Microbial stratification in low pH oxic and suboxic macroscopic growths along an acid mine drainage.</title>
        <authorList>
            <person name="Mendez-Garcia C."/>
            <person name="Mesa V."/>
            <person name="Sprenger R.R."/>
            <person name="Richter M."/>
            <person name="Diez M.S."/>
            <person name="Solano J."/>
            <person name="Bargiela R."/>
            <person name="Golyshina O.V."/>
            <person name="Manteca A."/>
            <person name="Ramos J.L."/>
            <person name="Gallego J.R."/>
            <person name="Llorente I."/>
            <person name="Martins Dos Santos V.A."/>
            <person name="Jensen O.N."/>
            <person name="Pelaez A.I."/>
            <person name="Sanchez J."/>
            <person name="Ferrer M."/>
        </authorList>
    </citation>
    <scope>NUCLEOTIDE SEQUENCE</scope>
</reference>
<comment type="caution">
    <text evidence="2">The sequence shown here is derived from an EMBL/GenBank/DDBJ whole genome shotgun (WGS) entry which is preliminary data.</text>
</comment>
<dbReference type="PANTHER" id="PTHR46663">
    <property type="entry name" value="DIGUANYLATE CYCLASE DGCT-RELATED"/>
    <property type="match status" value="1"/>
</dbReference>
<feature type="domain" description="GGDEF" evidence="1">
    <location>
        <begin position="1"/>
        <end position="89"/>
    </location>
</feature>
<dbReference type="PANTHER" id="PTHR46663:SF2">
    <property type="entry name" value="GGDEF DOMAIN-CONTAINING PROTEIN"/>
    <property type="match status" value="1"/>
</dbReference>